<evidence type="ECO:0000313" key="1">
    <source>
        <dbReference type="EMBL" id="OBZ69523.1"/>
    </source>
</evidence>
<organism evidence="1 2">
    <name type="scientific">Grifola frondosa</name>
    <name type="common">Maitake</name>
    <name type="synonym">Polyporus frondosus</name>
    <dbReference type="NCBI Taxonomy" id="5627"/>
    <lineage>
        <taxon>Eukaryota</taxon>
        <taxon>Fungi</taxon>
        <taxon>Dikarya</taxon>
        <taxon>Basidiomycota</taxon>
        <taxon>Agaricomycotina</taxon>
        <taxon>Agaricomycetes</taxon>
        <taxon>Polyporales</taxon>
        <taxon>Grifolaceae</taxon>
        <taxon>Grifola</taxon>
    </lineage>
</organism>
<proteinExistence type="predicted"/>
<keyword evidence="2" id="KW-1185">Reference proteome</keyword>
<comment type="caution">
    <text evidence="1">The sequence shown here is derived from an EMBL/GenBank/DDBJ whole genome shotgun (WGS) entry which is preliminary data.</text>
</comment>
<dbReference type="Proteomes" id="UP000092993">
    <property type="component" value="Unassembled WGS sequence"/>
</dbReference>
<gene>
    <name evidence="1" type="ORF">A0H81_10497</name>
</gene>
<evidence type="ECO:0000313" key="2">
    <source>
        <dbReference type="Proteomes" id="UP000092993"/>
    </source>
</evidence>
<accession>A0A1C7LXT1</accession>
<dbReference type="EMBL" id="LUGG01000015">
    <property type="protein sequence ID" value="OBZ69523.1"/>
    <property type="molecule type" value="Genomic_DNA"/>
</dbReference>
<sequence length="69" mass="7796">MTPTRKLSQKPCYGYAIQDSGLFDNYRDCLSSKLFMSLVSCALDLFLMASVRCCHHTPTTLFHVCRATT</sequence>
<name>A0A1C7LXT1_GRIFR</name>
<reference evidence="1 2" key="1">
    <citation type="submission" date="2016-03" db="EMBL/GenBank/DDBJ databases">
        <title>Whole genome sequencing of Grifola frondosa 9006-11.</title>
        <authorList>
            <person name="Min B."/>
            <person name="Park H."/>
            <person name="Kim J.-G."/>
            <person name="Cho H."/>
            <person name="Oh Y.-L."/>
            <person name="Kong W.-S."/>
            <person name="Choi I.-G."/>
        </authorList>
    </citation>
    <scope>NUCLEOTIDE SEQUENCE [LARGE SCALE GENOMIC DNA]</scope>
    <source>
        <strain evidence="1 2">9006-11</strain>
    </source>
</reference>
<dbReference type="AlphaFoldDB" id="A0A1C7LXT1"/>
<protein>
    <submittedName>
        <fullName evidence="1">Uncharacterized protein</fullName>
    </submittedName>
</protein>